<sequence>MQLRHLKAILPPTEGISKVTSITWSLNSRRLAVVTQDRIVHLFDENGDRKDKFSTKPADPGGPKNYCVRGMAFSPDSSKLAIGQSDNIVFVYKLGTEWGDKKSICNKFHQSSAITCVTWPHQQHHEIVFGLAEGKVKVGQLRSNKPATLYAHPEGSYVVSLTSSPDGRAIISGHLDGTIYRFYFDDGEMGPSHSKLGQHNCVPYALAWGESIVAAGNDCKVVFYDTEGGVLQHFDYSGDEAVREFTCAEFNPSGETVVIGSFNRYYVFSYNLQRQLWEESGVKIIDNLYTVTAFCWKPDGSRLGVGSLCGGVDMYDACIRRHRYKGKFEFTYVSNSQVIVKRLSSGTRIVLKSHFGYEITKINIYEDQYLIAHTPETLLMGDLESCKLSEVPWSGSGNERFFFDNHQVCMIYNAGELSLVEYGRNEVLGTCRTEHMSPFLISVRLNEGRHEISDDNKKIAFLIDVQTIRILDLNTGVTIATITHEARIDWLELNTRASHLLFRDKKRQLHLFNLAKMERTTMLHYCSYVQWVPQSDVVVAQNRGNLCVWYSIDNPERVTVFPIKGEVEDIERSKGRTEVVVDEGINTVSYALDESLIEFGTAVEDKDYEHAVDILEPLELTPETEALWQQLSTLALVDQKLNIAERCYAALGDVAKARFLHKINKQAEAVAKEMGGGDGLDHYSVRAKLDMLNKQYKLAENVLLENGKVEEAIAMYTEMHRWSEAVTVAEDKNYPEAENLRRHHYQWLIETGQEEQAGAVKEKEGDYMGAISLYLKGGLPGRAAQVVCKQGPHQFDNGLLDSISSSLTKAAMHERAGEFYEKLGRFDAARDAYRRGNAYRRAVDLCRKEFPAAVVQLEEEWGDWLVHQKQLDAAVNHFVEAGQSIKAIEAAIECRQWRKAADIVEQQDPATAAPFFKRIAHHYEQARSYEEAERYYVRAGMPGDAVEMYTCVDKWEAAHKVAVTYMTDQEAAILYTRRARELEGQGKFKEAEKMYLTVKEHDLAINMYKKNRMYDQMIRLVSTFRKDLLTETHLHLAQQLEADSNFKEAEKHYLEAKDWKSVVQMYRANELWDDAIRIARMHGGTNASKQVAYAWAVSLGGEAGAQLLSKFGLVEQAIDYAMESGAFMHAFELTRASMKHKLPEVHLKYAMYLEDEGRFKEAEEEFIKADKPKEAIDMYIHQQDWASAMRVAEQYDPASVSDVQMAQARLFIERKEHQKAEQMFVKAKRPELAIKMYKDARIWEEAIRVAEDYLPSKVQEIHLELAASMTGGGPGGAMTADNILARAKMLERSGEYSRAIDCYLEMTKEVTSDMDMLEDVWENASKMAMDHCRSRVQEVVQVVAHRLMEISRYEQAAELFESIDLHKEAVDVYVRGGKWDKARHVGQNHPQLSNYIEKQYEQHLIKNENADELATKGNTTAALDLYARQGEWEKVHELAVEQGSEAVAKFAYQHAKVEATKNNPRAAAQVFVRYGAPPNPEYFELYKHITHEILSEPCEPGAEQEVKDMLYKLVSVMQMTPEVQSAHLAEFTRLCEAAHFTAQKSKCKAENWLEMAAKSATALLRYVGDIPADKAFFEAGLACKEAGLMNMAFVFLNRYLDLSEAMEDPDSSNIIENSDFVNTDIPYDFVLPEKHYVSEEKREEVRDWVLALSMDQQVDQSLSMRTCGNCGCDTYEAGLRCHECKAKSDMCIITGYPIPTGERVTCKGAEPPVYSRKEDWNKFIHKFQLCPWSNTAQNPSY</sequence>
<dbReference type="PANTHER" id="PTHR15722">
    <property type="entry name" value="IFT140/172-RELATED"/>
    <property type="match status" value="1"/>
</dbReference>
<dbReference type="Gene3D" id="2.130.10.10">
    <property type="entry name" value="YVTN repeat-like/Quinoprotein amine dehydrogenase"/>
    <property type="match status" value="2"/>
</dbReference>
<dbReference type="EMBL" id="LGRX02001913">
    <property type="protein sequence ID" value="KAK3285224.1"/>
    <property type="molecule type" value="Genomic_DNA"/>
</dbReference>
<feature type="domain" description="IF140/IFT172/WDR19 TPR" evidence="11">
    <location>
        <begin position="1034"/>
        <end position="1193"/>
    </location>
</feature>
<comment type="caution">
    <text evidence="12">The sequence shown here is derived from an EMBL/GenBank/DDBJ whole genome shotgun (WGS) entry which is preliminary data.</text>
</comment>
<evidence type="ECO:0000256" key="4">
    <source>
        <dbReference type="ARBA" id="ARBA00022737"/>
    </source>
</evidence>
<feature type="domain" description="IFT80/172/WDR35 TPR" evidence="10">
    <location>
        <begin position="627"/>
        <end position="756"/>
    </location>
</feature>
<evidence type="ECO:0000256" key="9">
    <source>
        <dbReference type="ARBA" id="ARBA00073483"/>
    </source>
</evidence>
<comment type="similarity">
    <text evidence="8">Belongs to the IFT172 family.</text>
</comment>
<dbReference type="InterPro" id="IPR015943">
    <property type="entry name" value="WD40/YVTN_repeat-like_dom_sf"/>
</dbReference>
<dbReference type="InterPro" id="IPR011990">
    <property type="entry name" value="TPR-like_helical_dom_sf"/>
</dbReference>
<dbReference type="InterPro" id="IPR056157">
    <property type="entry name" value="TPR_IFT80_172_dom"/>
</dbReference>
<dbReference type="FunFam" id="1.25.40.470:FF:000013">
    <property type="entry name" value="intraflagellar transport protein 172 homolog"/>
    <property type="match status" value="1"/>
</dbReference>
<reference evidence="12 13" key="1">
    <citation type="journal article" date="2015" name="Genome Biol. Evol.">
        <title>Comparative Genomics of a Bacterivorous Green Alga Reveals Evolutionary Causalities and Consequences of Phago-Mixotrophic Mode of Nutrition.</title>
        <authorList>
            <person name="Burns J.A."/>
            <person name="Paasch A."/>
            <person name="Narechania A."/>
            <person name="Kim E."/>
        </authorList>
    </citation>
    <scope>NUCLEOTIDE SEQUENCE [LARGE SCALE GENOMIC DNA]</scope>
    <source>
        <strain evidence="12 13">PLY_AMNH</strain>
    </source>
</reference>
<keyword evidence="6" id="KW-0969">Cilium</keyword>
<dbReference type="Pfam" id="PF23387">
    <property type="entry name" value="TPR_IFT80_172"/>
    <property type="match status" value="1"/>
</dbReference>
<organism evidence="12 13">
    <name type="scientific">Cymbomonas tetramitiformis</name>
    <dbReference type="NCBI Taxonomy" id="36881"/>
    <lineage>
        <taxon>Eukaryota</taxon>
        <taxon>Viridiplantae</taxon>
        <taxon>Chlorophyta</taxon>
        <taxon>Pyramimonadophyceae</taxon>
        <taxon>Pyramimonadales</taxon>
        <taxon>Pyramimonadaceae</taxon>
        <taxon>Cymbomonas</taxon>
    </lineage>
</organism>
<gene>
    <name evidence="12" type="ORF">CYMTET_7163</name>
</gene>
<dbReference type="Gene3D" id="1.25.40.470">
    <property type="match status" value="3"/>
</dbReference>
<evidence type="ECO:0000256" key="1">
    <source>
        <dbReference type="ARBA" id="ARBA00004138"/>
    </source>
</evidence>
<evidence type="ECO:0000313" key="12">
    <source>
        <dbReference type="EMBL" id="KAK3285224.1"/>
    </source>
</evidence>
<dbReference type="SMART" id="SM00320">
    <property type="entry name" value="WD40"/>
    <property type="match status" value="7"/>
</dbReference>
<accession>A0AAE0GVQ3</accession>
<keyword evidence="13" id="KW-1185">Reference proteome</keyword>
<keyword evidence="3" id="KW-0853">WD repeat</keyword>
<dbReference type="InterPro" id="IPR036322">
    <property type="entry name" value="WD40_repeat_dom_sf"/>
</dbReference>
<dbReference type="InterPro" id="IPR001680">
    <property type="entry name" value="WD40_rpt"/>
</dbReference>
<evidence type="ECO:0000259" key="10">
    <source>
        <dbReference type="Pfam" id="PF23387"/>
    </source>
</evidence>
<evidence type="ECO:0000256" key="5">
    <source>
        <dbReference type="ARBA" id="ARBA00022803"/>
    </source>
</evidence>
<proteinExistence type="inferred from homology"/>
<keyword evidence="5" id="KW-0802">TPR repeat</keyword>
<keyword evidence="2" id="KW-0217">Developmental protein</keyword>
<comment type="subcellular location">
    <subcellularLocation>
        <location evidence="1">Cell projection</location>
        <location evidence="1">Cilium</location>
    </subcellularLocation>
</comment>
<keyword evidence="7" id="KW-0966">Cell projection</keyword>
<dbReference type="Proteomes" id="UP001190700">
    <property type="component" value="Unassembled WGS sequence"/>
</dbReference>
<keyword evidence="4" id="KW-0677">Repeat</keyword>
<protein>
    <recommendedName>
        <fullName evidence="9">Intraflagellar transport protein 172 homolog</fullName>
    </recommendedName>
</protein>
<dbReference type="FunFam" id="1.25.40.470:FF:000012">
    <property type="entry name" value="intraflagellar transport protein 172 homolog"/>
    <property type="match status" value="1"/>
</dbReference>
<evidence type="ECO:0000256" key="2">
    <source>
        <dbReference type="ARBA" id="ARBA00022473"/>
    </source>
</evidence>
<dbReference type="PANTHER" id="PTHR15722:SF2">
    <property type="entry name" value="INTRAFLAGELLAR TRANSPORT PROTEIN 172 HOMOLOG"/>
    <property type="match status" value="1"/>
</dbReference>
<dbReference type="SUPFAM" id="SSF48452">
    <property type="entry name" value="TPR-like"/>
    <property type="match status" value="1"/>
</dbReference>
<dbReference type="Pfam" id="PF24762">
    <property type="entry name" value="TPR_IF140-IFT172"/>
    <property type="match status" value="1"/>
</dbReference>
<dbReference type="InterPro" id="IPR056168">
    <property type="entry name" value="TPR_IF140/IFT172/WDR19"/>
</dbReference>
<dbReference type="SUPFAM" id="SSF50978">
    <property type="entry name" value="WD40 repeat-like"/>
    <property type="match status" value="2"/>
</dbReference>
<evidence type="ECO:0000256" key="3">
    <source>
        <dbReference type="ARBA" id="ARBA00022574"/>
    </source>
</evidence>
<dbReference type="Pfam" id="PF00400">
    <property type="entry name" value="WD40"/>
    <property type="match status" value="1"/>
</dbReference>
<evidence type="ECO:0000256" key="8">
    <source>
        <dbReference type="ARBA" id="ARBA00038130"/>
    </source>
</evidence>
<dbReference type="GO" id="GO:0036064">
    <property type="term" value="C:ciliary basal body"/>
    <property type="evidence" value="ECO:0007669"/>
    <property type="project" value="TreeGrafter"/>
</dbReference>
<evidence type="ECO:0000313" key="13">
    <source>
        <dbReference type="Proteomes" id="UP001190700"/>
    </source>
</evidence>
<dbReference type="FunFam" id="1.25.40.470:FF:000008">
    <property type="entry name" value="Intraflagellar transport protein 172 homolog"/>
    <property type="match status" value="1"/>
</dbReference>
<evidence type="ECO:0000256" key="7">
    <source>
        <dbReference type="ARBA" id="ARBA00023273"/>
    </source>
</evidence>
<dbReference type="GO" id="GO:0030992">
    <property type="term" value="C:intraciliary transport particle B"/>
    <property type="evidence" value="ECO:0007669"/>
    <property type="project" value="TreeGrafter"/>
</dbReference>
<dbReference type="GO" id="GO:0005930">
    <property type="term" value="C:axoneme"/>
    <property type="evidence" value="ECO:0007669"/>
    <property type="project" value="TreeGrafter"/>
</dbReference>
<dbReference type="GO" id="GO:0042073">
    <property type="term" value="P:intraciliary transport"/>
    <property type="evidence" value="ECO:0007669"/>
    <property type="project" value="TreeGrafter"/>
</dbReference>
<dbReference type="Gene3D" id="1.25.40.10">
    <property type="entry name" value="Tetratricopeptide repeat domain"/>
    <property type="match status" value="1"/>
</dbReference>
<evidence type="ECO:0000259" key="11">
    <source>
        <dbReference type="Pfam" id="PF24762"/>
    </source>
</evidence>
<evidence type="ECO:0000256" key="6">
    <source>
        <dbReference type="ARBA" id="ARBA00023069"/>
    </source>
</evidence>
<name>A0AAE0GVQ3_9CHLO</name>